<sequence>MNDTKQTFMDMTLKPVGVVRSEIKAPMLSADEDDLSLTDRMENIKAYHRQVEKGICELIIDPEWEELLDGIEGFSHVLVLYWPHLLDPSRRNLRKVHPMGRKDMPLQGIFATCSPARPNPVLVSAVPLVARNGNVITVKGLEAVDGSPIVDVKPYSKSYLKVDGLKTPAWMEQLYREMEID</sequence>
<keyword evidence="5" id="KW-1185">Reference proteome</keyword>
<dbReference type="EMBL" id="AP021875">
    <property type="protein sequence ID" value="BBO75304.1"/>
    <property type="molecule type" value="Genomic_DNA"/>
</dbReference>
<dbReference type="InterPro" id="IPR040372">
    <property type="entry name" value="YaeB-like"/>
</dbReference>
<dbReference type="SUPFAM" id="SSF118196">
    <property type="entry name" value="YaeB-like"/>
    <property type="match status" value="1"/>
</dbReference>
<dbReference type="Gene3D" id="2.40.30.70">
    <property type="entry name" value="YaeB-like"/>
    <property type="match status" value="1"/>
</dbReference>
<dbReference type="KEGG" id="dwd:DSCW_27210"/>
<dbReference type="RefSeq" id="WP_231715736.1">
    <property type="nucleotide sequence ID" value="NZ_AP021875.1"/>
</dbReference>
<dbReference type="InterPro" id="IPR036413">
    <property type="entry name" value="YaeB-like_sf"/>
</dbReference>
<keyword evidence="4" id="KW-0808">Transferase</keyword>
<evidence type="ECO:0000256" key="2">
    <source>
        <dbReference type="ARBA" id="ARBA00033753"/>
    </source>
</evidence>
<dbReference type="NCBIfam" id="TIGR00104">
    <property type="entry name" value="tRNA_TsaA"/>
    <property type="match status" value="1"/>
</dbReference>
<comment type="similarity">
    <text evidence="2">Belongs to the tRNA methyltransferase O family.</text>
</comment>
<dbReference type="GO" id="GO:0008168">
    <property type="term" value="F:methyltransferase activity"/>
    <property type="evidence" value="ECO:0007669"/>
    <property type="project" value="UniProtKB-KW"/>
</dbReference>
<dbReference type="CDD" id="cd09281">
    <property type="entry name" value="UPF0066"/>
    <property type="match status" value="1"/>
</dbReference>
<proteinExistence type="inferred from homology"/>
<keyword evidence="4" id="KW-0489">Methyltransferase</keyword>
<dbReference type="GO" id="GO:0032259">
    <property type="term" value="P:methylation"/>
    <property type="evidence" value="ECO:0007669"/>
    <property type="project" value="UniProtKB-KW"/>
</dbReference>
<reference evidence="4 5" key="1">
    <citation type="submission" date="2019-11" db="EMBL/GenBank/DDBJ databases">
        <title>Comparative genomics of hydrocarbon-degrading Desulfosarcina strains.</title>
        <authorList>
            <person name="Watanabe M."/>
            <person name="Kojima H."/>
            <person name="Fukui M."/>
        </authorList>
    </citation>
    <scope>NUCLEOTIDE SEQUENCE [LARGE SCALE GENOMIC DNA]</scope>
    <source>
        <strain evidence="4 5">PP31</strain>
    </source>
</reference>
<gene>
    <name evidence="4" type="ORF">DSCW_27210</name>
</gene>
<dbReference type="InterPro" id="IPR023370">
    <property type="entry name" value="TrmO-like_N"/>
</dbReference>
<protein>
    <submittedName>
        <fullName evidence="4">tRNA (N6-threonylcarbamoyladenosine(37)-N6)-methyltransferase TrmO</fullName>
    </submittedName>
</protein>
<evidence type="ECO:0000313" key="4">
    <source>
        <dbReference type="EMBL" id="BBO75304.1"/>
    </source>
</evidence>
<evidence type="ECO:0000259" key="3">
    <source>
        <dbReference type="PROSITE" id="PS51668"/>
    </source>
</evidence>
<dbReference type="AlphaFoldDB" id="A0A5K7ZA22"/>
<dbReference type="InterPro" id="IPR036414">
    <property type="entry name" value="YaeB_N_sf"/>
</dbReference>
<dbReference type="Proteomes" id="UP000427769">
    <property type="component" value="Chromosome"/>
</dbReference>
<keyword evidence="1" id="KW-0949">S-adenosyl-L-methionine</keyword>
<name>A0A5K7ZA22_9BACT</name>
<evidence type="ECO:0000313" key="5">
    <source>
        <dbReference type="Proteomes" id="UP000427769"/>
    </source>
</evidence>
<dbReference type="PANTHER" id="PTHR12818:SF0">
    <property type="entry name" value="TRNA (ADENINE(37)-N6)-METHYLTRANSFERASE"/>
    <property type="match status" value="1"/>
</dbReference>
<feature type="domain" description="TsaA-like" evidence="3">
    <location>
        <begin position="13"/>
        <end position="164"/>
    </location>
</feature>
<dbReference type="PROSITE" id="PS51668">
    <property type="entry name" value="TSAA_2"/>
    <property type="match status" value="1"/>
</dbReference>
<evidence type="ECO:0000256" key="1">
    <source>
        <dbReference type="ARBA" id="ARBA00022691"/>
    </source>
</evidence>
<accession>A0A5K7ZA22</accession>
<organism evidence="4 5">
    <name type="scientific">Desulfosarcina widdelii</name>
    <dbReference type="NCBI Taxonomy" id="947919"/>
    <lineage>
        <taxon>Bacteria</taxon>
        <taxon>Pseudomonadati</taxon>
        <taxon>Thermodesulfobacteriota</taxon>
        <taxon>Desulfobacteria</taxon>
        <taxon>Desulfobacterales</taxon>
        <taxon>Desulfosarcinaceae</taxon>
        <taxon>Desulfosarcina</taxon>
    </lineage>
</organism>
<dbReference type="Pfam" id="PF01980">
    <property type="entry name" value="TrmO_N"/>
    <property type="match status" value="1"/>
</dbReference>
<dbReference type="PANTHER" id="PTHR12818">
    <property type="entry name" value="TRNA (ADENINE(37)-N6)-METHYLTRANSFERASE"/>
    <property type="match status" value="1"/>
</dbReference>